<keyword evidence="11" id="KW-0808">Transferase</keyword>
<keyword evidence="7 8" id="KW-0456">Lyase</keyword>
<evidence type="ECO:0000259" key="9">
    <source>
        <dbReference type="Pfam" id="PF00821"/>
    </source>
</evidence>
<feature type="binding site" evidence="8">
    <location>
        <position position="274"/>
    </location>
    <ligand>
        <name>substrate</name>
    </ligand>
</feature>
<dbReference type="InterPro" id="IPR013035">
    <property type="entry name" value="PEP_carboxykinase_C"/>
</dbReference>
<dbReference type="PANTHER" id="PTHR11561:SF0">
    <property type="entry name" value="PHOSPHOENOLPYRUVATE CARBOXYKINASE [GTP]-RELATED"/>
    <property type="match status" value="1"/>
</dbReference>
<feature type="domain" description="Phosphoenolpyruvate carboxykinase GTP-utilising N-terminal" evidence="10">
    <location>
        <begin position="34"/>
        <end position="243"/>
    </location>
</feature>
<dbReference type="GO" id="GO:0033993">
    <property type="term" value="P:response to lipid"/>
    <property type="evidence" value="ECO:0007669"/>
    <property type="project" value="TreeGrafter"/>
</dbReference>
<dbReference type="InterPro" id="IPR035078">
    <property type="entry name" value="PEP_carboxykinase_GTP_N"/>
</dbReference>
<feature type="binding site" evidence="8">
    <location>
        <position position="233"/>
    </location>
    <ligand>
        <name>Mn(2+)</name>
        <dbReference type="ChEBI" id="CHEBI:29035"/>
    </ligand>
</feature>
<dbReference type="SUPFAM" id="SSF53795">
    <property type="entry name" value="PEP carboxykinase-like"/>
    <property type="match status" value="1"/>
</dbReference>
<dbReference type="EMBL" id="LHXY01000013">
    <property type="protein sequence ID" value="KXB02099.1"/>
    <property type="molecule type" value="Genomic_DNA"/>
</dbReference>
<dbReference type="PIRSF" id="PIRSF001348">
    <property type="entry name" value="PEP_carboxykinase_GTP"/>
    <property type="match status" value="1"/>
</dbReference>
<keyword evidence="8" id="KW-0963">Cytoplasm</keyword>
<feature type="binding site" evidence="8">
    <location>
        <begin position="389"/>
        <end position="391"/>
    </location>
    <ligand>
        <name>substrate</name>
    </ligand>
</feature>
<protein>
    <recommendedName>
        <fullName evidence="8">Phosphoenolpyruvate carboxykinase [GTP]</fullName>
        <shortName evidence="8">PEP carboxykinase</shortName>
        <shortName evidence="8">PEPCK</shortName>
        <ecNumber evidence="8">4.1.1.32</ecNumber>
    </recommendedName>
    <alternativeName>
        <fullName evidence="8">GTP-dependent phosphoenolpyruvate carboxykinase</fullName>
        <shortName evidence="8">GTP-PEPCK</shortName>
    </alternativeName>
</protein>
<keyword evidence="11" id="KW-0670">Pyruvate</keyword>
<dbReference type="GO" id="GO:0019543">
    <property type="term" value="P:propionate catabolic process"/>
    <property type="evidence" value="ECO:0007669"/>
    <property type="project" value="TreeGrafter"/>
</dbReference>
<dbReference type="PANTHER" id="PTHR11561">
    <property type="entry name" value="PHOSPHOENOLPYRUVATE CARBOXYKINASE"/>
    <property type="match status" value="1"/>
</dbReference>
<dbReference type="GO" id="GO:0042594">
    <property type="term" value="P:response to starvation"/>
    <property type="evidence" value="ECO:0007669"/>
    <property type="project" value="TreeGrafter"/>
</dbReference>
<dbReference type="Gene3D" id="3.40.449.10">
    <property type="entry name" value="Phosphoenolpyruvate Carboxykinase, domain 1"/>
    <property type="match status" value="1"/>
</dbReference>
<dbReference type="Gene3D" id="3.90.228.20">
    <property type="match status" value="1"/>
</dbReference>
<dbReference type="Gene3D" id="2.170.8.10">
    <property type="entry name" value="Phosphoenolpyruvate Carboxykinase, domain 2"/>
    <property type="match status" value="1"/>
</dbReference>
<dbReference type="Pfam" id="PF00821">
    <property type="entry name" value="PEPCK_GTP"/>
    <property type="match status" value="1"/>
</dbReference>
<dbReference type="HAMAP" id="MF_00452">
    <property type="entry name" value="PEPCK_GTP"/>
    <property type="match status" value="1"/>
</dbReference>
<evidence type="ECO:0000256" key="2">
    <source>
        <dbReference type="ARBA" id="ARBA00022723"/>
    </source>
</evidence>
<feature type="binding site" evidence="8">
    <location>
        <position position="391"/>
    </location>
    <ligand>
        <name>GTP</name>
        <dbReference type="ChEBI" id="CHEBI:37565"/>
    </ligand>
</feature>
<evidence type="ECO:0000256" key="7">
    <source>
        <dbReference type="ARBA" id="ARBA00023239"/>
    </source>
</evidence>
<dbReference type="GO" id="GO:0046327">
    <property type="term" value="P:glycerol biosynthetic process from pyruvate"/>
    <property type="evidence" value="ECO:0007669"/>
    <property type="project" value="TreeGrafter"/>
</dbReference>
<evidence type="ECO:0000256" key="1">
    <source>
        <dbReference type="ARBA" id="ARBA00005796"/>
    </source>
</evidence>
<dbReference type="GO" id="GO:0030145">
    <property type="term" value="F:manganese ion binding"/>
    <property type="evidence" value="ECO:0007669"/>
    <property type="project" value="UniProtKB-UniRule"/>
</dbReference>
<feature type="binding site" evidence="8">
    <location>
        <begin position="224"/>
        <end position="226"/>
    </location>
    <ligand>
        <name>substrate</name>
    </ligand>
</feature>
<dbReference type="PATRIC" id="fig|1698274.3.peg.130"/>
<comment type="pathway">
    <text evidence="8">Carbohydrate biosynthesis; gluconeogenesis.</text>
</comment>
<dbReference type="InterPro" id="IPR035077">
    <property type="entry name" value="PEP_carboxykinase_GTP_C"/>
</dbReference>
<sequence length="627" mass="71197">MVKNQSVEELLKSKCGKEDYEKLSAISNPPLHRFIAKYVEFCNPDKVFVSTGSPKDNQYIRKQATSSGEERKLATKGHTVHFDGYYDQARDEENTKFLLPKGVSLGSHINSTDRRGGLKEIQALLKNSMQEHQMYVCFFCLGPTNSEFSLPCVQLTDSSYVAHSSVLLYRSGYEEFKRLGSSPAFFKFLHSEGELEDGVSKNIHQRRIYIDLQGDTVYSANTQYGGNTIGHKKLAMRLAIHRASKEHWLTEHMFLMGVHGPEERVSYFTGAFPSLCGKTSTSMIKGETIVGDDIVYLKKMDGEMRAVNVEKGIFGILQGVNSKDDPLLWKTLHNPGEIIFSNVLVTEDKNVYWLGKDGEVPKKGVNHSGDWTLGKKDANGEKIPPAHPNARFTLNMDLLENVDPKLNDPEGVEVSGIIYGGRDSDTSVPVKESFNWTHGVITMGASLESETTAAALGEERVRKINPMANLAFLSIPIGEYIENHLDFGYGLEDVPPIFSVNYFLRDSEGNFLNEKDDKRVWLKWMELRVHRDVEAIKTPTGYMPRYEDLKKLFKEVLGKNYSKEDYVKQFTLRVPEHLAKSDRVKQFYEGKVKDIPKALFEELEKQEQRLKEAKEEYGDYISPEEFE</sequence>
<feature type="binding site" evidence="8">
    <location>
        <position position="422"/>
    </location>
    <ligand>
        <name>GTP</name>
        <dbReference type="ChEBI" id="CHEBI:37565"/>
    </ligand>
</feature>
<feature type="binding site" evidence="8">
    <location>
        <position position="252"/>
    </location>
    <ligand>
        <name>Mn(2+)</name>
        <dbReference type="ChEBI" id="CHEBI:29035"/>
    </ligand>
</feature>
<feature type="domain" description="Phosphoenolpyruvate carboxykinase C-terminal P-loop" evidence="9">
    <location>
        <begin position="248"/>
        <end position="609"/>
    </location>
</feature>
<evidence type="ECO:0000256" key="3">
    <source>
        <dbReference type="ARBA" id="ARBA00022741"/>
    </source>
</evidence>
<keyword evidence="3 8" id="KW-0547">Nucleotide-binding</keyword>
<dbReference type="UniPathway" id="UPA00138"/>
<keyword evidence="5 8" id="KW-0342">GTP-binding</keyword>
<comment type="function">
    <text evidence="8">Catalyzes the conversion of oxaloacetate (OAA) to phosphoenolpyruvate (PEP), the rate-limiting step in the metabolic pathway that produces glucose from lactate and other precursors derived from the citric acid cycle.</text>
</comment>
<dbReference type="GO" id="GO:0006107">
    <property type="term" value="P:oxaloacetate metabolic process"/>
    <property type="evidence" value="ECO:0007669"/>
    <property type="project" value="TreeGrafter"/>
</dbReference>
<comment type="similarity">
    <text evidence="1 8">Belongs to the phosphoenolpyruvate carboxykinase [GTP] family.</text>
</comment>
<evidence type="ECO:0000313" key="12">
    <source>
        <dbReference type="Proteomes" id="UP000070035"/>
    </source>
</evidence>
<feature type="active site" evidence="8">
    <location>
        <position position="276"/>
    </location>
</feature>
<evidence type="ECO:0000256" key="4">
    <source>
        <dbReference type="ARBA" id="ARBA00022793"/>
    </source>
</evidence>
<feature type="binding site" evidence="8">
    <location>
        <position position="293"/>
    </location>
    <ligand>
        <name>Mn(2+)</name>
        <dbReference type="ChEBI" id="CHEBI:29035"/>
    </ligand>
</feature>
<comment type="subcellular location">
    <subcellularLocation>
        <location evidence="8">Cytoplasm</location>
    </subcellularLocation>
</comment>
<keyword evidence="11" id="KW-0418">Kinase</keyword>
<dbReference type="GO" id="GO:0071333">
    <property type="term" value="P:cellular response to glucose stimulus"/>
    <property type="evidence" value="ECO:0007669"/>
    <property type="project" value="TreeGrafter"/>
</dbReference>
<dbReference type="GO" id="GO:0005525">
    <property type="term" value="F:GTP binding"/>
    <property type="evidence" value="ECO:0007669"/>
    <property type="project" value="UniProtKB-UniRule"/>
</dbReference>
<comment type="catalytic activity">
    <reaction evidence="8">
        <text>oxaloacetate + GTP = phosphoenolpyruvate + GDP + CO2</text>
        <dbReference type="Rhea" id="RHEA:10388"/>
        <dbReference type="ChEBI" id="CHEBI:16452"/>
        <dbReference type="ChEBI" id="CHEBI:16526"/>
        <dbReference type="ChEBI" id="CHEBI:37565"/>
        <dbReference type="ChEBI" id="CHEBI:58189"/>
        <dbReference type="ChEBI" id="CHEBI:58702"/>
        <dbReference type="EC" id="4.1.1.32"/>
    </reaction>
</comment>
<dbReference type="InterPro" id="IPR008210">
    <property type="entry name" value="PEP_carboxykinase_N"/>
</dbReference>
<evidence type="ECO:0000259" key="10">
    <source>
        <dbReference type="Pfam" id="PF17297"/>
    </source>
</evidence>
<proteinExistence type="inferred from homology"/>
<evidence type="ECO:0000256" key="6">
    <source>
        <dbReference type="ARBA" id="ARBA00023211"/>
    </source>
</evidence>
<dbReference type="Proteomes" id="UP000070035">
    <property type="component" value="Unassembled WGS sequence"/>
</dbReference>
<keyword evidence="12" id="KW-1185">Reference proteome</keyword>
<comment type="caution">
    <text evidence="11">The sequence shown here is derived from an EMBL/GenBank/DDBJ whole genome shotgun (WGS) entry which is preliminary data.</text>
</comment>
<reference evidence="11 12" key="1">
    <citation type="journal article" date="2016" name="Sci. Rep.">
        <title>Metabolic traits of an uncultured archaeal lineage -MSBL1- from brine pools of the Red Sea.</title>
        <authorList>
            <person name="Mwirichia R."/>
            <person name="Alam I."/>
            <person name="Rashid M."/>
            <person name="Vinu M."/>
            <person name="Ba-Alawi W."/>
            <person name="Anthony Kamau A."/>
            <person name="Kamanda Ngugi D."/>
            <person name="Goker M."/>
            <person name="Klenk H.P."/>
            <person name="Bajic V."/>
            <person name="Stingl U."/>
        </authorList>
    </citation>
    <scope>NUCLEOTIDE SEQUENCE [LARGE SCALE GENOMIC DNA]</scope>
    <source>
        <strain evidence="11">SCGC-AAA261F17</strain>
    </source>
</reference>
<dbReference type="NCBIfam" id="NF003253">
    <property type="entry name" value="PRK04210.1"/>
    <property type="match status" value="1"/>
</dbReference>
<keyword evidence="4 8" id="KW-0210">Decarboxylase</keyword>
<dbReference type="GO" id="GO:0004613">
    <property type="term" value="F:phosphoenolpyruvate carboxykinase (GTP) activity"/>
    <property type="evidence" value="ECO:0007669"/>
    <property type="project" value="UniProtKB-UniRule"/>
</dbReference>
<keyword evidence="8" id="KW-0312">Gluconeogenesis</keyword>
<keyword evidence="6 8" id="KW-0464">Manganese</keyword>
<dbReference type="AlphaFoldDB" id="A0A133V6N1"/>
<dbReference type="SUPFAM" id="SSF68923">
    <property type="entry name" value="PEP carboxykinase N-terminal domain"/>
    <property type="match status" value="1"/>
</dbReference>
<dbReference type="GO" id="GO:0016301">
    <property type="term" value="F:kinase activity"/>
    <property type="evidence" value="ECO:0007669"/>
    <property type="project" value="UniProtKB-KW"/>
</dbReference>
<name>A0A133V6N1_9EURY</name>
<dbReference type="EC" id="4.1.1.32" evidence="8"/>
<comment type="caution">
    <text evidence="8">Lacks conserved residue(s) required for the propagation of feature annotation.</text>
</comment>
<evidence type="ECO:0000256" key="5">
    <source>
        <dbReference type="ARBA" id="ARBA00023134"/>
    </source>
</evidence>
<dbReference type="InterPro" id="IPR008209">
    <property type="entry name" value="PEP_carboxykinase_GTP"/>
</dbReference>
<dbReference type="GO" id="GO:0005829">
    <property type="term" value="C:cytosol"/>
    <property type="evidence" value="ECO:0007669"/>
    <property type="project" value="TreeGrafter"/>
</dbReference>
<comment type="cofactor">
    <cofactor evidence="8">
        <name>Mn(2+)</name>
        <dbReference type="ChEBI" id="CHEBI:29035"/>
    </cofactor>
    <text evidence="8">Binds 1 Mn(2+) ion per subunit.</text>
</comment>
<gene>
    <name evidence="8" type="primary">pckG</name>
    <name evidence="11" type="ORF">AKJ44_01380</name>
</gene>
<accession>A0A133V6N1</accession>
<dbReference type="GO" id="GO:0006094">
    <property type="term" value="P:gluconeogenesis"/>
    <property type="evidence" value="ECO:0007669"/>
    <property type="project" value="UniProtKB-UniRule"/>
</dbReference>
<evidence type="ECO:0000256" key="8">
    <source>
        <dbReference type="HAMAP-Rule" id="MF_00452"/>
    </source>
</evidence>
<organism evidence="11 12">
    <name type="scientific">candidate division MSBL1 archaeon SCGC-AAA261F17</name>
    <dbReference type="NCBI Taxonomy" id="1698274"/>
    <lineage>
        <taxon>Archaea</taxon>
        <taxon>Methanobacteriati</taxon>
        <taxon>Methanobacteriota</taxon>
        <taxon>candidate division MSBL1</taxon>
    </lineage>
</organism>
<feature type="binding site" evidence="8">
    <location>
        <position position="90"/>
    </location>
    <ligand>
        <name>substrate</name>
    </ligand>
</feature>
<keyword evidence="2 8" id="KW-0479">Metal-binding</keyword>
<dbReference type="Pfam" id="PF17297">
    <property type="entry name" value="PEPCK_N"/>
    <property type="match status" value="1"/>
</dbReference>
<evidence type="ECO:0000313" key="11">
    <source>
        <dbReference type="EMBL" id="KXB02099.1"/>
    </source>
</evidence>